<dbReference type="RefSeq" id="WP_280576437.1">
    <property type="nucleotide sequence ID" value="NZ_JARXRM010000046.1"/>
</dbReference>
<evidence type="ECO:0000313" key="3">
    <source>
        <dbReference type="EMBL" id="MDH5825042.1"/>
    </source>
</evidence>
<feature type="transmembrane region" description="Helical" evidence="1">
    <location>
        <begin position="142"/>
        <end position="166"/>
    </location>
</feature>
<evidence type="ECO:0000256" key="1">
    <source>
        <dbReference type="SAM" id="Phobius"/>
    </source>
</evidence>
<evidence type="ECO:0000259" key="2">
    <source>
        <dbReference type="Pfam" id="PF12158"/>
    </source>
</evidence>
<keyword evidence="4" id="KW-1185">Reference proteome</keyword>
<feature type="transmembrane region" description="Helical" evidence="1">
    <location>
        <begin position="20"/>
        <end position="38"/>
    </location>
</feature>
<reference evidence="3 4" key="1">
    <citation type="submission" date="2023-04" db="EMBL/GenBank/DDBJ databases">
        <title>Luteimonas endophyticus RD2P54.</title>
        <authorList>
            <person name="Sun J.-Q."/>
        </authorList>
    </citation>
    <scope>NUCLEOTIDE SEQUENCE [LARGE SCALE GENOMIC DNA]</scope>
    <source>
        <strain evidence="3 4">RD2P54</strain>
    </source>
</reference>
<feature type="domain" description="DUF3592" evidence="2">
    <location>
        <begin position="63"/>
        <end position="123"/>
    </location>
</feature>
<keyword evidence="1" id="KW-0472">Membrane</keyword>
<keyword evidence="1" id="KW-0812">Transmembrane</keyword>
<dbReference type="EMBL" id="JARXRM010000046">
    <property type="protein sequence ID" value="MDH5825042.1"/>
    <property type="molecule type" value="Genomic_DNA"/>
</dbReference>
<dbReference type="Pfam" id="PF12158">
    <property type="entry name" value="DUF3592"/>
    <property type="match status" value="1"/>
</dbReference>
<dbReference type="Proteomes" id="UP001156940">
    <property type="component" value="Unassembled WGS sequence"/>
</dbReference>
<organism evidence="3 4">
    <name type="scientific">Luteimonas endophytica</name>
    <dbReference type="NCBI Taxonomy" id="3042023"/>
    <lineage>
        <taxon>Bacteria</taxon>
        <taxon>Pseudomonadati</taxon>
        <taxon>Pseudomonadota</taxon>
        <taxon>Gammaproteobacteria</taxon>
        <taxon>Lysobacterales</taxon>
        <taxon>Lysobacteraceae</taxon>
        <taxon>Luteimonas</taxon>
    </lineage>
</organism>
<accession>A0ABT6JDZ5</accession>
<name>A0ABT6JDZ5_9GAMM</name>
<dbReference type="InterPro" id="IPR021994">
    <property type="entry name" value="DUF3592"/>
</dbReference>
<keyword evidence="1" id="KW-1133">Transmembrane helix</keyword>
<protein>
    <recommendedName>
        <fullName evidence="2">DUF3592 domain-containing protein</fullName>
    </recommendedName>
</protein>
<sequence length="179" mass="19575">MISFKLEPGNHAALSCWSKRFFQVAFVVAAGVLTFMGVEGYREARSILADHSVVNVPVELEAITEESGRRGRTKHMFEFGYAFEVDGRQYHGAFSTSESNAQKYLGDGVTIDVAYSNADPARFDRLDRLQGMGGAGSLLKRMAIALLGAAFLAFVMHMLLVAKLFVPRKPEPEPEAVAG</sequence>
<proteinExistence type="predicted"/>
<gene>
    <name evidence="3" type="ORF">QFW77_18915</name>
</gene>
<comment type="caution">
    <text evidence="3">The sequence shown here is derived from an EMBL/GenBank/DDBJ whole genome shotgun (WGS) entry which is preliminary data.</text>
</comment>
<evidence type="ECO:0000313" key="4">
    <source>
        <dbReference type="Proteomes" id="UP001156940"/>
    </source>
</evidence>